<feature type="compositionally biased region" description="Basic and acidic residues" evidence="1">
    <location>
        <begin position="50"/>
        <end position="60"/>
    </location>
</feature>
<evidence type="ECO:0000313" key="2">
    <source>
        <dbReference type="EMBL" id="KAL0571351.1"/>
    </source>
</evidence>
<dbReference type="EMBL" id="JBAHYK010000783">
    <property type="protein sequence ID" value="KAL0571351.1"/>
    <property type="molecule type" value="Genomic_DNA"/>
</dbReference>
<organism evidence="2 3">
    <name type="scientific">Marasmius crinis-equi</name>
    <dbReference type="NCBI Taxonomy" id="585013"/>
    <lineage>
        <taxon>Eukaryota</taxon>
        <taxon>Fungi</taxon>
        <taxon>Dikarya</taxon>
        <taxon>Basidiomycota</taxon>
        <taxon>Agaricomycotina</taxon>
        <taxon>Agaricomycetes</taxon>
        <taxon>Agaricomycetidae</taxon>
        <taxon>Agaricales</taxon>
        <taxon>Marasmiineae</taxon>
        <taxon>Marasmiaceae</taxon>
        <taxon>Marasmius</taxon>
    </lineage>
</organism>
<sequence>MSRYAYPRATYHSKGSQLTPYVELVRLSLPMMAFGVGAPPIDEPEIIEDENPRTHPESRSQHPGSETAQFRDFDPVAASPKNKLKHGGGGQAKRNDIERTEQDGSQESVEEAEMTVTRAEGNLINTLNDANPTRLLLRAIQAAGIDSTSEAAILFKEGEEFYLGVCGDGDVSQTYTIYDDDDSDAGKEGEEGDDESNECEEQDEGDEEESESESSGREDDFSDEGTSESDDMRENGEGELDDYFD</sequence>
<comment type="caution">
    <text evidence="2">The sequence shown here is derived from an EMBL/GenBank/DDBJ whole genome shotgun (WGS) entry which is preliminary data.</text>
</comment>
<feature type="region of interest" description="Disordered" evidence="1">
    <location>
        <begin position="36"/>
        <end position="114"/>
    </location>
</feature>
<reference evidence="2 3" key="1">
    <citation type="submission" date="2024-02" db="EMBL/GenBank/DDBJ databases">
        <title>A draft genome for the cacao thread blight pathogen Marasmius crinis-equi.</title>
        <authorList>
            <person name="Cohen S.P."/>
            <person name="Baruah I.K."/>
            <person name="Amoako-Attah I."/>
            <person name="Bukari Y."/>
            <person name="Meinhardt L.W."/>
            <person name="Bailey B.A."/>
        </authorList>
    </citation>
    <scope>NUCLEOTIDE SEQUENCE [LARGE SCALE GENOMIC DNA]</scope>
    <source>
        <strain evidence="2 3">GH-76</strain>
    </source>
</reference>
<gene>
    <name evidence="2" type="ORF">V5O48_010617</name>
</gene>
<evidence type="ECO:0000313" key="3">
    <source>
        <dbReference type="Proteomes" id="UP001465976"/>
    </source>
</evidence>
<name>A0ABR3F7W9_9AGAR</name>
<dbReference type="Proteomes" id="UP001465976">
    <property type="component" value="Unassembled WGS sequence"/>
</dbReference>
<evidence type="ECO:0000256" key="1">
    <source>
        <dbReference type="SAM" id="MobiDB-lite"/>
    </source>
</evidence>
<proteinExistence type="predicted"/>
<accession>A0ABR3F7W9</accession>
<feature type="compositionally biased region" description="Acidic residues" evidence="1">
    <location>
        <begin position="190"/>
        <end position="212"/>
    </location>
</feature>
<feature type="compositionally biased region" description="Basic and acidic residues" evidence="1">
    <location>
        <begin position="93"/>
        <end position="102"/>
    </location>
</feature>
<keyword evidence="3" id="KW-1185">Reference proteome</keyword>
<feature type="compositionally biased region" description="Acidic residues" evidence="1">
    <location>
        <begin position="220"/>
        <end position="229"/>
    </location>
</feature>
<feature type="region of interest" description="Disordered" evidence="1">
    <location>
        <begin position="167"/>
        <end position="245"/>
    </location>
</feature>
<protein>
    <submittedName>
        <fullName evidence="2">Uncharacterized protein</fullName>
    </submittedName>
</protein>